<dbReference type="AlphaFoldDB" id="A0A2N3IKQ4"/>
<dbReference type="NCBIfam" id="TIGR03573">
    <property type="entry name" value="WbuX"/>
    <property type="match status" value="1"/>
</dbReference>
<dbReference type="EMBL" id="NKXO01000002">
    <property type="protein sequence ID" value="PKQ70838.1"/>
    <property type="molecule type" value="Genomic_DNA"/>
</dbReference>
<sequence length="417" mass="49796">MKIKVCSRCLYHEKHPLHLTFDKEGVCSGCRVHEEKDILNWQERAEKLRSILENYRNQSGNNYDCIIPVSGARDSYFIVHTIKNVFGMNPLLVTYNKQYNTDVGVRNLANLRIQFDCDIMTLSVSPETLKKITRATFRRLGSIYWHCLAGQTVFPVQIAVKFKIPLIVWGAHQGIDQVGMFSHLDEVEMTRKYRKEHDLMGLEAEDLIDDFDEITEEDVKPFMYPDDKELEQVGVRGIYLNNYIRWDTKAQHEKMIELYDYETHQQTRTFDTYNDVDCWNYSDVHDFIKFVKHGYGKATDHACREIRLRRMTREEGLALVEQYQYREPQNLGLFLNWLGITKNSFYYILNQHRNPIFWERDEYWEWRYKKEVFEQPTQEQIEKARLELYEKNTNFVITKEKQSSDHKNKYIIIGKGK</sequence>
<gene>
    <name evidence="1" type="ORF">Rain11_0184</name>
</gene>
<keyword evidence="2" id="KW-1185">Reference proteome</keyword>
<dbReference type="InterPro" id="IPR020022">
    <property type="entry name" value="N-acetyl_sugar_amidoTrfase"/>
</dbReference>
<accession>A0A2N3IKQ4</accession>
<keyword evidence="1" id="KW-0808">Transferase</keyword>
<dbReference type="Proteomes" id="UP000233387">
    <property type="component" value="Unassembled WGS sequence"/>
</dbReference>
<organism evidence="1 2">
    <name type="scientific">Raineya orbicola</name>
    <dbReference type="NCBI Taxonomy" id="2016530"/>
    <lineage>
        <taxon>Bacteria</taxon>
        <taxon>Pseudomonadati</taxon>
        <taxon>Bacteroidota</taxon>
        <taxon>Cytophagia</taxon>
        <taxon>Cytophagales</taxon>
        <taxon>Raineyaceae</taxon>
        <taxon>Raineya</taxon>
    </lineage>
</organism>
<comment type="caution">
    <text evidence="1">The sequence shown here is derived from an EMBL/GenBank/DDBJ whole genome shotgun (WGS) entry which is preliminary data.</text>
</comment>
<dbReference type="SUPFAM" id="SSF52402">
    <property type="entry name" value="Adenine nucleotide alpha hydrolases-like"/>
    <property type="match status" value="1"/>
</dbReference>
<evidence type="ECO:0000313" key="1">
    <source>
        <dbReference type="EMBL" id="PKQ70838.1"/>
    </source>
</evidence>
<proteinExistence type="predicted"/>
<protein>
    <submittedName>
        <fullName evidence="1">WbuX: N-acetyl sugar amidotransferase</fullName>
    </submittedName>
</protein>
<evidence type="ECO:0000313" key="2">
    <source>
        <dbReference type="Proteomes" id="UP000233387"/>
    </source>
</evidence>
<dbReference type="GO" id="GO:0016740">
    <property type="term" value="F:transferase activity"/>
    <property type="evidence" value="ECO:0007669"/>
    <property type="project" value="UniProtKB-KW"/>
</dbReference>
<dbReference type="RefSeq" id="WP_207764404.1">
    <property type="nucleotide sequence ID" value="NZ_NKXO01000002.1"/>
</dbReference>
<name>A0A2N3IKQ4_9BACT</name>
<reference evidence="1 2" key="1">
    <citation type="submission" date="2017-06" db="EMBL/GenBank/DDBJ databases">
        <title>Raineya orbicola gen. nov., sp. nov. a slightly thermophilic bacterium of the phylum Bacteroidetes and the description of Raineyaceae fam. nov.</title>
        <authorList>
            <person name="Albuquerque L."/>
            <person name="Polonia A.R.M."/>
            <person name="Barroso C."/>
            <person name="Froufe H.J.C."/>
            <person name="Lage O."/>
            <person name="Lobo-Da-Cunha A."/>
            <person name="Egas C."/>
            <person name="Da Costa M.S."/>
        </authorList>
    </citation>
    <scope>NUCLEOTIDE SEQUENCE [LARGE SCALE GENOMIC DNA]</scope>
    <source>
        <strain evidence="1 2">SPSPC-11</strain>
    </source>
</reference>